<evidence type="ECO:0000313" key="2">
    <source>
        <dbReference type="Proteomes" id="UP000886501"/>
    </source>
</evidence>
<dbReference type="EMBL" id="MU117979">
    <property type="protein sequence ID" value="KAF9650979.1"/>
    <property type="molecule type" value="Genomic_DNA"/>
</dbReference>
<gene>
    <name evidence="1" type="ORF">BDM02DRAFT_3184916</name>
</gene>
<reference evidence="1" key="2">
    <citation type="journal article" date="2020" name="Nat. Commun.">
        <title>Large-scale genome sequencing of mycorrhizal fungi provides insights into the early evolution of symbiotic traits.</title>
        <authorList>
            <person name="Miyauchi S."/>
            <person name="Kiss E."/>
            <person name="Kuo A."/>
            <person name="Drula E."/>
            <person name="Kohler A."/>
            <person name="Sanchez-Garcia M."/>
            <person name="Morin E."/>
            <person name="Andreopoulos B."/>
            <person name="Barry K.W."/>
            <person name="Bonito G."/>
            <person name="Buee M."/>
            <person name="Carver A."/>
            <person name="Chen C."/>
            <person name="Cichocki N."/>
            <person name="Clum A."/>
            <person name="Culley D."/>
            <person name="Crous P.W."/>
            <person name="Fauchery L."/>
            <person name="Girlanda M."/>
            <person name="Hayes R.D."/>
            <person name="Keri Z."/>
            <person name="LaButti K."/>
            <person name="Lipzen A."/>
            <person name="Lombard V."/>
            <person name="Magnuson J."/>
            <person name="Maillard F."/>
            <person name="Murat C."/>
            <person name="Nolan M."/>
            <person name="Ohm R.A."/>
            <person name="Pangilinan J."/>
            <person name="Pereira M.F."/>
            <person name="Perotto S."/>
            <person name="Peter M."/>
            <person name="Pfister S."/>
            <person name="Riley R."/>
            <person name="Sitrit Y."/>
            <person name="Stielow J.B."/>
            <person name="Szollosi G."/>
            <person name="Zifcakova L."/>
            <person name="Stursova M."/>
            <person name="Spatafora J.W."/>
            <person name="Tedersoo L."/>
            <person name="Vaario L.M."/>
            <person name="Yamada A."/>
            <person name="Yan M."/>
            <person name="Wang P."/>
            <person name="Xu J."/>
            <person name="Bruns T."/>
            <person name="Baldrian P."/>
            <person name="Vilgalys R."/>
            <person name="Dunand C."/>
            <person name="Henrissat B."/>
            <person name="Grigoriev I.V."/>
            <person name="Hibbett D."/>
            <person name="Nagy L.G."/>
            <person name="Martin F.M."/>
        </authorList>
    </citation>
    <scope>NUCLEOTIDE SEQUENCE</scope>
    <source>
        <strain evidence="1">P2</strain>
    </source>
</reference>
<protein>
    <submittedName>
        <fullName evidence="1">Uncharacterized protein</fullName>
    </submittedName>
</protein>
<evidence type="ECO:0000313" key="1">
    <source>
        <dbReference type="EMBL" id="KAF9650979.1"/>
    </source>
</evidence>
<keyword evidence="2" id="KW-1185">Reference proteome</keyword>
<organism evidence="1 2">
    <name type="scientific">Thelephora ganbajun</name>
    <name type="common">Ganba fungus</name>
    <dbReference type="NCBI Taxonomy" id="370292"/>
    <lineage>
        <taxon>Eukaryota</taxon>
        <taxon>Fungi</taxon>
        <taxon>Dikarya</taxon>
        <taxon>Basidiomycota</taxon>
        <taxon>Agaricomycotina</taxon>
        <taxon>Agaricomycetes</taxon>
        <taxon>Thelephorales</taxon>
        <taxon>Thelephoraceae</taxon>
        <taxon>Thelephora</taxon>
    </lineage>
</organism>
<dbReference type="Proteomes" id="UP000886501">
    <property type="component" value="Unassembled WGS sequence"/>
</dbReference>
<proteinExistence type="predicted"/>
<name>A0ACB6ZN83_THEGA</name>
<accession>A0ACB6ZN83</accession>
<reference evidence="1" key="1">
    <citation type="submission" date="2019-10" db="EMBL/GenBank/DDBJ databases">
        <authorList>
            <consortium name="DOE Joint Genome Institute"/>
            <person name="Kuo A."/>
            <person name="Miyauchi S."/>
            <person name="Kiss E."/>
            <person name="Drula E."/>
            <person name="Kohler A."/>
            <person name="Sanchez-Garcia M."/>
            <person name="Andreopoulos B."/>
            <person name="Barry K.W."/>
            <person name="Bonito G."/>
            <person name="Buee M."/>
            <person name="Carver A."/>
            <person name="Chen C."/>
            <person name="Cichocki N."/>
            <person name="Clum A."/>
            <person name="Culley D."/>
            <person name="Crous P.W."/>
            <person name="Fauchery L."/>
            <person name="Girlanda M."/>
            <person name="Hayes R."/>
            <person name="Keri Z."/>
            <person name="Labutti K."/>
            <person name="Lipzen A."/>
            <person name="Lombard V."/>
            <person name="Magnuson J."/>
            <person name="Maillard F."/>
            <person name="Morin E."/>
            <person name="Murat C."/>
            <person name="Nolan M."/>
            <person name="Ohm R."/>
            <person name="Pangilinan J."/>
            <person name="Pereira M."/>
            <person name="Perotto S."/>
            <person name="Peter M."/>
            <person name="Riley R."/>
            <person name="Sitrit Y."/>
            <person name="Stielow B."/>
            <person name="Szollosi G."/>
            <person name="Zifcakova L."/>
            <person name="Stursova M."/>
            <person name="Spatafora J.W."/>
            <person name="Tedersoo L."/>
            <person name="Vaario L.-M."/>
            <person name="Yamada A."/>
            <person name="Yan M."/>
            <person name="Wang P."/>
            <person name="Xu J."/>
            <person name="Bruns T."/>
            <person name="Baldrian P."/>
            <person name="Vilgalys R."/>
            <person name="Henrissat B."/>
            <person name="Grigoriev I.V."/>
            <person name="Hibbett D."/>
            <person name="Nagy L.G."/>
            <person name="Martin F.M."/>
        </authorList>
    </citation>
    <scope>NUCLEOTIDE SEQUENCE</scope>
    <source>
        <strain evidence="1">P2</strain>
    </source>
</reference>
<sequence length="157" mass="17877">MASLHLHPLKTYFAPPDSYPKASGVGLDDKCLVDYQGLKLGHKYKYIIYGLNPTNTEIVVVKTSEASDYEDFIGDLPENECRWAVYDFEYERDGGKRNKLIFFSWSPDGAKTRNKMMFASSKEALRRSLVGIATEIQATETDELAYESVFEKVTRAR</sequence>
<comment type="caution">
    <text evidence="1">The sequence shown here is derived from an EMBL/GenBank/DDBJ whole genome shotgun (WGS) entry which is preliminary data.</text>
</comment>